<dbReference type="CDD" id="cd04732">
    <property type="entry name" value="HisA"/>
    <property type="match status" value="1"/>
</dbReference>
<gene>
    <name evidence="12 15" type="primary">hisA</name>
    <name evidence="15" type="ORF">ATZ99_20910</name>
</gene>
<comment type="subcellular location">
    <subcellularLocation>
        <location evidence="2 12 14">Cytoplasm</location>
    </subcellularLocation>
</comment>
<dbReference type="GO" id="GO:0000162">
    <property type="term" value="P:L-tryptophan biosynthetic process"/>
    <property type="evidence" value="ECO:0007669"/>
    <property type="project" value="TreeGrafter"/>
</dbReference>
<dbReference type="InterPro" id="IPR023016">
    <property type="entry name" value="HisA/PriA"/>
</dbReference>
<evidence type="ECO:0000256" key="14">
    <source>
        <dbReference type="RuleBase" id="RU003658"/>
    </source>
</evidence>
<dbReference type="Pfam" id="PF00977">
    <property type="entry name" value="His_biosynth"/>
    <property type="match status" value="1"/>
</dbReference>
<dbReference type="OrthoDB" id="9807749at2"/>
<keyword evidence="7 12" id="KW-0963">Cytoplasm</keyword>
<dbReference type="SUPFAM" id="SSF51366">
    <property type="entry name" value="Ribulose-phoshate binding barrel"/>
    <property type="match status" value="1"/>
</dbReference>
<evidence type="ECO:0000256" key="3">
    <source>
        <dbReference type="ARBA" id="ARBA00005133"/>
    </source>
</evidence>
<dbReference type="InterPro" id="IPR013785">
    <property type="entry name" value="Aldolase_TIM"/>
</dbReference>
<comment type="caution">
    <text evidence="15">The sequence shown here is derived from an EMBL/GenBank/DDBJ whole genome shotgun (WGS) entry which is preliminary data.</text>
</comment>
<dbReference type="Proteomes" id="UP000075737">
    <property type="component" value="Unassembled WGS sequence"/>
</dbReference>
<organism evidence="15 16">
    <name type="scientific">Thermovenabulum gondwanense</name>
    <dbReference type="NCBI Taxonomy" id="520767"/>
    <lineage>
        <taxon>Bacteria</taxon>
        <taxon>Bacillati</taxon>
        <taxon>Bacillota</taxon>
        <taxon>Clostridia</taxon>
        <taxon>Thermosediminibacterales</taxon>
        <taxon>Thermosediminibacteraceae</taxon>
        <taxon>Thermovenabulum</taxon>
    </lineage>
</organism>
<evidence type="ECO:0000256" key="2">
    <source>
        <dbReference type="ARBA" id="ARBA00004496"/>
    </source>
</evidence>
<keyword evidence="10 12" id="KW-0413">Isomerase</keyword>
<dbReference type="STRING" id="520767.ATZ99_20910"/>
<dbReference type="FunFam" id="3.20.20.70:FF:000009">
    <property type="entry name" value="1-(5-phosphoribosyl)-5-[(5-phosphoribosylamino)methylideneamino] imidazole-4-carboxamide isomerase"/>
    <property type="match status" value="1"/>
</dbReference>
<dbReference type="InterPro" id="IPR011060">
    <property type="entry name" value="RibuloseP-bd_barrel"/>
</dbReference>
<evidence type="ECO:0000256" key="5">
    <source>
        <dbReference type="ARBA" id="ARBA00012550"/>
    </source>
</evidence>
<dbReference type="NCBIfam" id="TIGR00007">
    <property type="entry name" value="1-(5-phosphoribosyl)-5-[(5-phosphoribosylamino)methylideneamino]imidazole-4-carboxamide isomerase"/>
    <property type="match status" value="1"/>
</dbReference>
<evidence type="ECO:0000256" key="13">
    <source>
        <dbReference type="RuleBase" id="RU003657"/>
    </source>
</evidence>
<reference evidence="15 16" key="1">
    <citation type="submission" date="2015-12" db="EMBL/GenBank/DDBJ databases">
        <title>Draft genome of Thermovenabulum gondwanense isolated from a red thermophilic microbial mat colonisisng an outflow channel of a bore well.</title>
        <authorList>
            <person name="Patel B.K."/>
        </authorList>
    </citation>
    <scope>NUCLEOTIDE SEQUENCE [LARGE SCALE GENOMIC DNA]</scope>
    <source>
        <strain evidence="15 16">R270</strain>
    </source>
</reference>
<evidence type="ECO:0000256" key="10">
    <source>
        <dbReference type="ARBA" id="ARBA00023235"/>
    </source>
</evidence>
<dbReference type="EC" id="5.3.1.16" evidence="5 12"/>
<keyword evidence="8 12" id="KW-0028">Amino-acid biosynthesis</keyword>
<dbReference type="GO" id="GO:0005737">
    <property type="term" value="C:cytoplasm"/>
    <property type="evidence" value="ECO:0007669"/>
    <property type="project" value="UniProtKB-SubCell"/>
</dbReference>
<proteinExistence type="inferred from homology"/>
<dbReference type="AlphaFoldDB" id="A0A162M6Q3"/>
<dbReference type="EMBL" id="LOHZ01000043">
    <property type="protein sequence ID" value="KYO64331.1"/>
    <property type="molecule type" value="Genomic_DNA"/>
</dbReference>
<dbReference type="PATRIC" id="fig|520767.4.peg.2214"/>
<dbReference type="Gene3D" id="3.20.20.70">
    <property type="entry name" value="Aldolase class I"/>
    <property type="match status" value="1"/>
</dbReference>
<dbReference type="InterPro" id="IPR006063">
    <property type="entry name" value="HisA_bact_arch"/>
</dbReference>
<comment type="catalytic activity">
    <reaction evidence="1 12 14">
        <text>1-(5-phospho-beta-D-ribosyl)-5-[(5-phospho-beta-D-ribosylamino)methylideneamino]imidazole-4-carboxamide = 5-[(5-phospho-1-deoxy-D-ribulos-1-ylimino)methylamino]-1-(5-phospho-beta-D-ribosyl)imidazole-4-carboxamide</text>
        <dbReference type="Rhea" id="RHEA:15469"/>
        <dbReference type="ChEBI" id="CHEBI:58435"/>
        <dbReference type="ChEBI" id="CHEBI:58525"/>
        <dbReference type="EC" id="5.3.1.16"/>
    </reaction>
</comment>
<evidence type="ECO:0000256" key="1">
    <source>
        <dbReference type="ARBA" id="ARBA00000901"/>
    </source>
</evidence>
<evidence type="ECO:0000313" key="16">
    <source>
        <dbReference type="Proteomes" id="UP000075737"/>
    </source>
</evidence>
<dbReference type="InterPro" id="IPR044524">
    <property type="entry name" value="Isoase_HisA-like"/>
</dbReference>
<evidence type="ECO:0000256" key="4">
    <source>
        <dbReference type="ARBA" id="ARBA00009667"/>
    </source>
</evidence>
<keyword evidence="16" id="KW-1185">Reference proteome</keyword>
<protein>
    <recommendedName>
        <fullName evidence="6 12">1-(5-phosphoribosyl)-5-[(5-phosphoribosylamino)methylideneamino] imidazole-4-carboxamide isomerase</fullName>
        <ecNumber evidence="5 12">5.3.1.16</ecNumber>
    </recommendedName>
    <alternativeName>
        <fullName evidence="11 12">Phosphoribosylformimino-5-aminoimidazole carboxamide ribotide isomerase</fullName>
    </alternativeName>
</protein>
<evidence type="ECO:0000256" key="9">
    <source>
        <dbReference type="ARBA" id="ARBA00023102"/>
    </source>
</evidence>
<dbReference type="InterPro" id="IPR006062">
    <property type="entry name" value="His_biosynth"/>
</dbReference>
<evidence type="ECO:0000256" key="7">
    <source>
        <dbReference type="ARBA" id="ARBA00022490"/>
    </source>
</evidence>
<dbReference type="GO" id="GO:0000105">
    <property type="term" value="P:L-histidine biosynthetic process"/>
    <property type="evidence" value="ECO:0007669"/>
    <property type="project" value="UniProtKB-UniRule"/>
</dbReference>
<dbReference type="UniPathway" id="UPA00031">
    <property type="reaction ID" value="UER00009"/>
</dbReference>
<evidence type="ECO:0000256" key="6">
    <source>
        <dbReference type="ARBA" id="ARBA00018464"/>
    </source>
</evidence>
<accession>A0A162M6Q3</accession>
<evidence type="ECO:0000256" key="11">
    <source>
        <dbReference type="ARBA" id="ARBA00030547"/>
    </source>
</evidence>
<feature type="active site" description="Proton donor" evidence="12">
    <location>
        <position position="130"/>
    </location>
</feature>
<evidence type="ECO:0000256" key="8">
    <source>
        <dbReference type="ARBA" id="ARBA00022605"/>
    </source>
</evidence>
<keyword evidence="9 12" id="KW-0368">Histidine biosynthesis</keyword>
<dbReference type="PANTHER" id="PTHR43090">
    <property type="entry name" value="1-(5-PHOSPHORIBOSYL)-5-[(5-PHOSPHORIBOSYLAMINO)METHYLIDENEAMINO] IMIDAZOLE-4-CARBOXAMIDE ISOMERASE"/>
    <property type="match status" value="1"/>
</dbReference>
<comment type="similarity">
    <text evidence="4 12 13">Belongs to the HisA/HisF family.</text>
</comment>
<feature type="active site" description="Proton acceptor" evidence="12">
    <location>
        <position position="8"/>
    </location>
</feature>
<dbReference type="HAMAP" id="MF_01014">
    <property type="entry name" value="HisA"/>
    <property type="match status" value="1"/>
</dbReference>
<evidence type="ECO:0000313" key="15">
    <source>
        <dbReference type="EMBL" id="KYO64331.1"/>
    </source>
</evidence>
<dbReference type="RefSeq" id="WP_068749187.1">
    <property type="nucleotide sequence ID" value="NZ_LOHZ01000043.1"/>
</dbReference>
<dbReference type="GO" id="GO:0003949">
    <property type="term" value="F:1-(5-phosphoribosyl)-5-[(5-phosphoribosylamino)methylideneamino]imidazole-4-carboxamide isomerase activity"/>
    <property type="evidence" value="ECO:0007669"/>
    <property type="project" value="UniProtKB-UniRule"/>
</dbReference>
<dbReference type="PANTHER" id="PTHR43090:SF2">
    <property type="entry name" value="1-(5-PHOSPHORIBOSYL)-5-[(5-PHOSPHORIBOSYLAMINO)METHYLIDENEAMINO] IMIDAZOLE-4-CARBOXAMIDE ISOMERASE"/>
    <property type="match status" value="1"/>
</dbReference>
<comment type="pathway">
    <text evidence="3 12 14">Amino-acid biosynthesis; L-histidine biosynthesis; L-histidine from 5-phospho-alpha-D-ribose 1-diphosphate: step 4/9.</text>
</comment>
<name>A0A162M6Q3_9FIRM</name>
<sequence length="237" mass="26553">MIVFPAVDIKDGRCVRLTQGDFDKETVYSKDPVKQAMYFKNQGAKYLHLVDLDGAKEGVLKNIEIIVEIKRKSGLYVQCGGGIRDFETAKELLDAGIDCIIIGSAFFNRRKEVERMLKEFSREKVALSLDFKKDKIKISGWQESVEMGIDHSVKEAERIGIEKIIFTDITRDGTLEGPNLDAAKRLREIFKGLLIASGGIKSVEDVMKLKQIGIDGVIIGKALYNNDIILSDLLKKI</sequence>
<evidence type="ECO:0000256" key="12">
    <source>
        <dbReference type="HAMAP-Rule" id="MF_01014"/>
    </source>
</evidence>